<dbReference type="Pfam" id="PF13413">
    <property type="entry name" value="HTH_25"/>
    <property type="match status" value="1"/>
</dbReference>
<gene>
    <name evidence="4" type="ORF">GCM10010430_47620</name>
</gene>
<dbReference type="InterPro" id="IPR050400">
    <property type="entry name" value="Bact_Cytoskel_RodZ"/>
</dbReference>
<evidence type="ECO:0000259" key="3">
    <source>
        <dbReference type="Pfam" id="PF13464"/>
    </source>
</evidence>
<dbReference type="PANTHER" id="PTHR34475">
    <property type="match status" value="1"/>
</dbReference>
<keyword evidence="2" id="KW-1133">Transmembrane helix</keyword>
<evidence type="ECO:0000313" key="4">
    <source>
        <dbReference type="EMBL" id="GAA2258258.1"/>
    </source>
</evidence>
<dbReference type="InterPro" id="IPR025194">
    <property type="entry name" value="RodZ-like_C"/>
</dbReference>
<evidence type="ECO:0000313" key="5">
    <source>
        <dbReference type="Proteomes" id="UP001500305"/>
    </source>
</evidence>
<keyword evidence="2" id="KW-0812">Transmembrane</keyword>
<dbReference type="Gene3D" id="1.10.260.40">
    <property type="entry name" value="lambda repressor-like DNA-binding domains"/>
    <property type="match status" value="1"/>
</dbReference>
<dbReference type="EMBL" id="BAAATR010000023">
    <property type="protein sequence ID" value="GAA2258258.1"/>
    <property type="molecule type" value="Genomic_DNA"/>
</dbReference>
<sequence>MPARLTAGQRPPATGGASGSAPLEKGSAPAPKLSSQQMANVERRSPVTIGKSLRRASRRSSATPSGAVPEQLPSAGPAAEAGSIGRVLAAARLAAGMTVDQVSSGTRVRVPIVRAIEDDDFSRCGGDFYARGHIRSIARAVGVDAEPLVARYDAAHGGPPGLQRPRQLLDTGPIKVADHRRPNWTAAMTVAIVVVVALIGFNLFAGKPSRSTAGSADTPRSAAASTAPRSGRPSATTGSAASSAAASSPGAIAAAPADKVTVKLVAEKDTSWVSATDSNGKSLFQNNLDQGTDQTFTDPKQIKLVIGNAAAVHVYVNGKDLGPAGADGQVVHLTYTPGDPQTG</sequence>
<organism evidence="4 5">
    <name type="scientific">Kitasatospora cystarginea</name>
    <dbReference type="NCBI Taxonomy" id="58350"/>
    <lineage>
        <taxon>Bacteria</taxon>
        <taxon>Bacillati</taxon>
        <taxon>Actinomycetota</taxon>
        <taxon>Actinomycetes</taxon>
        <taxon>Kitasatosporales</taxon>
        <taxon>Streptomycetaceae</taxon>
        <taxon>Kitasatospora</taxon>
    </lineage>
</organism>
<feature type="region of interest" description="Disordered" evidence="1">
    <location>
        <begin position="1"/>
        <end position="79"/>
    </location>
</feature>
<dbReference type="Pfam" id="PF13464">
    <property type="entry name" value="RodZ_C"/>
    <property type="match status" value="1"/>
</dbReference>
<evidence type="ECO:0000256" key="2">
    <source>
        <dbReference type="SAM" id="Phobius"/>
    </source>
</evidence>
<dbReference type="Proteomes" id="UP001500305">
    <property type="component" value="Unassembled WGS sequence"/>
</dbReference>
<feature type="region of interest" description="Disordered" evidence="1">
    <location>
        <begin position="209"/>
        <end position="252"/>
    </location>
</feature>
<name>A0ABN3EGK7_9ACTN</name>
<feature type="domain" description="Cytoskeleton protein RodZ-like C-terminal" evidence="3">
    <location>
        <begin position="268"/>
        <end position="334"/>
    </location>
</feature>
<protein>
    <submittedName>
        <fullName evidence="4">Helix-turn-helix domain-containing protein</fullName>
    </submittedName>
</protein>
<keyword evidence="2" id="KW-0472">Membrane</keyword>
<comment type="caution">
    <text evidence="4">The sequence shown here is derived from an EMBL/GenBank/DDBJ whole genome shotgun (WGS) entry which is preliminary data.</text>
</comment>
<keyword evidence="5" id="KW-1185">Reference proteome</keyword>
<accession>A0ABN3EGK7</accession>
<evidence type="ECO:0000256" key="1">
    <source>
        <dbReference type="SAM" id="MobiDB-lite"/>
    </source>
</evidence>
<reference evidence="4 5" key="1">
    <citation type="journal article" date="2019" name="Int. J. Syst. Evol. Microbiol.">
        <title>The Global Catalogue of Microorganisms (GCM) 10K type strain sequencing project: providing services to taxonomists for standard genome sequencing and annotation.</title>
        <authorList>
            <consortium name="The Broad Institute Genomics Platform"/>
            <consortium name="The Broad Institute Genome Sequencing Center for Infectious Disease"/>
            <person name="Wu L."/>
            <person name="Ma J."/>
        </authorList>
    </citation>
    <scope>NUCLEOTIDE SEQUENCE [LARGE SCALE GENOMIC DNA]</scope>
    <source>
        <strain evidence="4 5">JCM 7356</strain>
    </source>
</reference>
<feature type="transmembrane region" description="Helical" evidence="2">
    <location>
        <begin position="184"/>
        <end position="205"/>
    </location>
</feature>
<proteinExistence type="predicted"/>
<feature type="compositionally biased region" description="Low complexity" evidence="1">
    <location>
        <begin position="215"/>
        <end position="252"/>
    </location>
</feature>
<dbReference type="PANTHER" id="PTHR34475:SF1">
    <property type="entry name" value="CYTOSKELETON PROTEIN RODZ"/>
    <property type="match status" value="1"/>
</dbReference>
<dbReference type="InterPro" id="IPR010982">
    <property type="entry name" value="Lambda_DNA-bd_dom_sf"/>
</dbReference>